<feature type="non-terminal residue" evidence="1">
    <location>
        <position position="1"/>
    </location>
</feature>
<sequence>EPQHQALTLVICLARDESHRWSLLAYSKSVASCILCAKHSKCRKVVALSCCAIEQILSTKNKKEAKKFMECCLESLVMEGSSTGKGILENKNEKTVSLVRKKSQVEAELWRSFDKFIGFLVMLFEKQSCIYYDKNTSGMKSELSLIGTINKDQLVCITSLIGCFNSFCFWPLNRPRKRSGCIGDADEFLALNSLGREVNEVNQNHVIFIWSAVGCQVMALFRQIIKRIQASNNMTALIS</sequence>
<dbReference type="AlphaFoldDB" id="A0A3S1BA50"/>
<keyword evidence="2" id="KW-1185">Reference proteome</keyword>
<name>A0A3S1BA50_ELYCH</name>
<comment type="caution">
    <text evidence="1">The sequence shown here is derived from an EMBL/GenBank/DDBJ whole genome shotgun (WGS) entry which is preliminary data.</text>
</comment>
<accession>A0A3S1BA50</accession>
<dbReference type="EMBL" id="RQTK01000491">
    <property type="protein sequence ID" value="RUS78754.1"/>
    <property type="molecule type" value="Genomic_DNA"/>
</dbReference>
<organism evidence="1 2">
    <name type="scientific">Elysia chlorotica</name>
    <name type="common">Eastern emerald elysia</name>
    <name type="synonym">Sea slug</name>
    <dbReference type="NCBI Taxonomy" id="188477"/>
    <lineage>
        <taxon>Eukaryota</taxon>
        <taxon>Metazoa</taxon>
        <taxon>Spiralia</taxon>
        <taxon>Lophotrochozoa</taxon>
        <taxon>Mollusca</taxon>
        <taxon>Gastropoda</taxon>
        <taxon>Heterobranchia</taxon>
        <taxon>Euthyneura</taxon>
        <taxon>Panpulmonata</taxon>
        <taxon>Sacoglossa</taxon>
        <taxon>Placobranchoidea</taxon>
        <taxon>Plakobranchidae</taxon>
        <taxon>Elysia</taxon>
    </lineage>
</organism>
<dbReference type="Proteomes" id="UP000271974">
    <property type="component" value="Unassembled WGS sequence"/>
</dbReference>
<feature type="non-terminal residue" evidence="1">
    <location>
        <position position="239"/>
    </location>
</feature>
<reference evidence="1 2" key="1">
    <citation type="submission" date="2019-01" db="EMBL/GenBank/DDBJ databases">
        <title>A draft genome assembly of the solar-powered sea slug Elysia chlorotica.</title>
        <authorList>
            <person name="Cai H."/>
            <person name="Li Q."/>
            <person name="Fang X."/>
            <person name="Li J."/>
            <person name="Curtis N.E."/>
            <person name="Altenburger A."/>
            <person name="Shibata T."/>
            <person name="Feng M."/>
            <person name="Maeda T."/>
            <person name="Schwartz J.A."/>
            <person name="Shigenobu S."/>
            <person name="Lundholm N."/>
            <person name="Nishiyama T."/>
            <person name="Yang H."/>
            <person name="Hasebe M."/>
            <person name="Li S."/>
            <person name="Pierce S.K."/>
            <person name="Wang J."/>
        </authorList>
    </citation>
    <scope>NUCLEOTIDE SEQUENCE [LARGE SCALE GENOMIC DNA]</scope>
    <source>
        <strain evidence="1">EC2010</strain>
        <tissue evidence="1">Whole organism of an adult</tissue>
    </source>
</reference>
<dbReference type="OrthoDB" id="5966909at2759"/>
<gene>
    <name evidence="1" type="ORF">EGW08_013470</name>
</gene>
<proteinExistence type="predicted"/>
<evidence type="ECO:0000313" key="2">
    <source>
        <dbReference type="Proteomes" id="UP000271974"/>
    </source>
</evidence>
<evidence type="ECO:0000313" key="1">
    <source>
        <dbReference type="EMBL" id="RUS78754.1"/>
    </source>
</evidence>
<protein>
    <submittedName>
        <fullName evidence="1">Uncharacterized protein</fullName>
    </submittedName>
</protein>